<name>A0AC59Z451_RANTA</name>
<sequence length="1231" mass="140791">MFTLSLLSRGHGKLVQNKQKLEVYFEPEDYLNWKSPEDYILVSKPQDEGNTDQRTWSLFLPKTFSTRKGALILYSEGLAISAWTPEERRKGPYCPKGCRKRPDLELRTLQDLKEAILAYGRRQREQDRAWQPYLHFRSQPERQGLRQIQPGYSAKRYLRSLLRTWPPGTIYKLQCAGYIKDSVLLQDSQLNVPKNLRPRQDLSGVPPKYHLLPVFPPFWIQQGKSSGQGQQDLREGKAGAGGQVDQGSVAKDRGSQGTRLPPLRKQPWQEDETQTEDTSKDNHCCIHASKESHHEKAQQTSRRTLGHALFDHSWLLHDKSHTKFYYGGTFPHRKADLSDKQGTMTLHQGRSSHLFKEPPAERCLFPPVEPAAGSEKNMPGDVKKKKVPKALKLPLISEEPPRVLDPPRSQLKASEPPTELFIFPVEIHYHSQHPPKGKARRRGAPHPESAPETEEEHGPSWRPPLKQVSLRRSRALRVHLPVDTDRDTLSPQEDVAPPQKGASSPSLRKGKRSPESQRGPDSPRTSGHSSPTGPTRDRPAGGALPAAGREKPRDPAPGPFLQGPGREIICLSLPGPTRTQGLPSGEATINHRSLRRGVRNRGASSRQEKRSSAQTTTEPSRQQLPEAWMAGTYESVSSNAVHGEEESSIQHLLKVNTEYRTDLHMNLNETSPLTQKPENQGAQQSLEAAAQKTGEPQSCINKGLICSNRKEFYTRKLHLDMMPFLKASGEEMDDHEEAGELLRENHPDAQDPVPRDMTLDPLCASLDEHMQTPEADTVQKVSKDYNVHHRHRGLPGRGPDSPEGLDPLDTSFLPREKEGKTEPRLFNQQTSNSISNEMELIEKTKSKKRAKTDKSKAPKREKEGKFGEEAEAAVGKSKESKVEKKSELIAKGKKPGAKGKRTRKEGNLETAAELSGPGVINSKETKDRSGGGVFRSGSGVEDPWLSSKVEAPESQVSIDGRSSPTQTATVPANTEHEGEGSHEDPSKAFLVKKEREKASRDRLRAERAEMRRLEVERKRREQEERRRLEQEQLERAERMKEELELEQQRRAEETRLRKQRLEEERQRREEEERRQWLQLQMAQERARQQQEEFRRKCQELQRKKQQEEAERAEAEKQRLKELEMQLAEEQKRLMEMAEEERLEYQRQKQEAEEKTRREAEDRRQKEEEAARLAQEEAMKQAQEQARQKDALKKHLHFHQELHKEASGLQWTHNISRPWVYSYFQFLQIPRP</sequence>
<reference evidence="1" key="2">
    <citation type="submission" date="2025-03" db="EMBL/GenBank/DDBJ databases">
        <authorList>
            <consortium name="ELIXIR-Norway"/>
            <consortium name="Elixir Norway"/>
        </authorList>
    </citation>
    <scope>NUCLEOTIDE SEQUENCE</scope>
</reference>
<evidence type="ECO:0000313" key="2">
    <source>
        <dbReference type="Proteomes" id="UP001162501"/>
    </source>
</evidence>
<reference evidence="1" key="1">
    <citation type="submission" date="2023-05" db="EMBL/GenBank/DDBJ databases">
        <authorList>
            <consortium name="ELIXIR-Norway"/>
        </authorList>
    </citation>
    <scope>NUCLEOTIDE SEQUENCE</scope>
</reference>
<protein>
    <submittedName>
        <fullName evidence="1">Uncharacterized protein</fullName>
    </submittedName>
</protein>
<gene>
    <name evidence="1" type="ORF">MRATA1EN22A_LOCUS13828</name>
</gene>
<proteinExistence type="predicted"/>
<dbReference type="Proteomes" id="UP001162501">
    <property type="component" value="Chromosome 24"/>
</dbReference>
<accession>A0AC59Z451</accession>
<organism evidence="1 2">
    <name type="scientific">Rangifer tarandus platyrhynchus</name>
    <name type="common">Svalbard reindeer</name>
    <dbReference type="NCBI Taxonomy" id="3082113"/>
    <lineage>
        <taxon>Eukaryota</taxon>
        <taxon>Metazoa</taxon>
        <taxon>Chordata</taxon>
        <taxon>Craniata</taxon>
        <taxon>Vertebrata</taxon>
        <taxon>Euteleostomi</taxon>
        <taxon>Mammalia</taxon>
        <taxon>Eutheria</taxon>
        <taxon>Laurasiatheria</taxon>
        <taxon>Artiodactyla</taxon>
        <taxon>Ruminantia</taxon>
        <taxon>Pecora</taxon>
        <taxon>Cervidae</taxon>
        <taxon>Odocoileinae</taxon>
        <taxon>Rangifer</taxon>
    </lineage>
</organism>
<dbReference type="EMBL" id="OX596108">
    <property type="protein sequence ID" value="CAN0218937.1"/>
    <property type="molecule type" value="Genomic_DNA"/>
</dbReference>
<evidence type="ECO:0000313" key="1">
    <source>
        <dbReference type="EMBL" id="CAN0218937.1"/>
    </source>
</evidence>